<feature type="transmembrane region" description="Helical" evidence="4">
    <location>
        <begin position="383"/>
        <end position="402"/>
    </location>
</feature>
<dbReference type="InterPro" id="IPR050327">
    <property type="entry name" value="Proton-linked_MCT"/>
</dbReference>
<dbReference type="Pfam" id="PF07690">
    <property type="entry name" value="MFS_1"/>
    <property type="match status" value="1"/>
</dbReference>
<feature type="transmembrane region" description="Helical" evidence="4">
    <location>
        <begin position="97"/>
        <end position="120"/>
    </location>
</feature>
<comment type="subcellular location">
    <subcellularLocation>
        <location evidence="1">Membrane</location>
        <topology evidence="1">Multi-pass membrane protein</topology>
    </subcellularLocation>
</comment>
<dbReference type="AlphaFoldDB" id="A0AAN9V075"/>
<comment type="caution">
    <text evidence="6">The sequence shown here is derived from an EMBL/GenBank/DDBJ whole genome shotgun (WGS) entry which is preliminary data.</text>
</comment>
<dbReference type="SUPFAM" id="SSF103473">
    <property type="entry name" value="MFS general substrate transporter"/>
    <property type="match status" value="1"/>
</dbReference>
<feature type="transmembrane region" description="Helical" evidence="4">
    <location>
        <begin position="65"/>
        <end position="85"/>
    </location>
</feature>
<organism evidence="6 7">
    <name type="scientific">Diatrype stigma</name>
    <dbReference type="NCBI Taxonomy" id="117547"/>
    <lineage>
        <taxon>Eukaryota</taxon>
        <taxon>Fungi</taxon>
        <taxon>Dikarya</taxon>
        <taxon>Ascomycota</taxon>
        <taxon>Pezizomycotina</taxon>
        <taxon>Sordariomycetes</taxon>
        <taxon>Xylariomycetidae</taxon>
        <taxon>Xylariales</taxon>
        <taxon>Diatrypaceae</taxon>
        <taxon>Diatrype</taxon>
    </lineage>
</organism>
<dbReference type="GO" id="GO:0016020">
    <property type="term" value="C:membrane"/>
    <property type="evidence" value="ECO:0007669"/>
    <property type="project" value="UniProtKB-SubCell"/>
</dbReference>
<dbReference type="EMBL" id="JAKJXP020000005">
    <property type="protein sequence ID" value="KAK7756721.1"/>
    <property type="molecule type" value="Genomic_DNA"/>
</dbReference>
<evidence type="ECO:0000256" key="3">
    <source>
        <dbReference type="SAM" id="MobiDB-lite"/>
    </source>
</evidence>
<evidence type="ECO:0000313" key="7">
    <source>
        <dbReference type="Proteomes" id="UP001320420"/>
    </source>
</evidence>
<feature type="transmembrane region" description="Helical" evidence="4">
    <location>
        <begin position="184"/>
        <end position="204"/>
    </location>
</feature>
<evidence type="ECO:0000259" key="5">
    <source>
        <dbReference type="PROSITE" id="PS50850"/>
    </source>
</evidence>
<comment type="similarity">
    <text evidence="2">Belongs to the major facilitator superfamily. Monocarboxylate porter (TC 2.A.1.13) family.</text>
</comment>
<keyword evidence="4" id="KW-0812">Transmembrane</keyword>
<dbReference type="PANTHER" id="PTHR11360:SF234">
    <property type="entry name" value="MFS-TYPE TRANSPORTER DBAD-RELATED"/>
    <property type="match status" value="1"/>
</dbReference>
<name>A0AAN9V075_9PEZI</name>
<feature type="transmembrane region" description="Helical" evidence="4">
    <location>
        <begin position="216"/>
        <end position="236"/>
    </location>
</feature>
<feature type="domain" description="Major facilitator superfamily (MFS) profile" evidence="5">
    <location>
        <begin position="56"/>
        <end position="507"/>
    </location>
</feature>
<feature type="transmembrane region" description="Helical" evidence="4">
    <location>
        <begin position="449"/>
        <end position="471"/>
    </location>
</feature>
<reference evidence="6 7" key="1">
    <citation type="submission" date="2024-02" db="EMBL/GenBank/DDBJ databases">
        <title>De novo assembly and annotation of 12 fungi associated with fruit tree decline syndrome in Ontario, Canada.</title>
        <authorList>
            <person name="Sulman M."/>
            <person name="Ellouze W."/>
            <person name="Ilyukhin E."/>
        </authorList>
    </citation>
    <scope>NUCLEOTIDE SEQUENCE [LARGE SCALE GENOMIC DNA]</scope>
    <source>
        <strain evidence="6 7">M11/M66-122</strain>
    </source>
</reference>
<feature type="transmembrane region" description="Helical" evidence="4">
    <location>
        <begin position="352"/>
        <end position="371"/>
    </location>
</feature>
<evidence type="ECO:0000256" key="2">
    <source>
        <dbReference type="ARBA" id="ARBA00006727"/>
    </source>
</evidence>
<dbReference type="GO" id="GO:0022857">
    <property type="term" value="F:transmembrane transporter activity"/>
    <property type="evidence" value="ECO:0007669"/>
    <property type="project" value="InterPro"/>
</dbReference>
<feature type="transmembrane region" description="Helical" evidence="4">
    <location>
        <begin position="127"/>
        <end position="147"/>
    </location>
</feature>
<dbReference type="Proteomes" id="UP001320420">
    <property type="component" value="Unassembled WGS sequence"/>
</dbReference>
<evidence type="ECO:0000313" key="6">
    <source>
        <dbReference type="EMBL" id="KAK7756721.1"/>
    </source>
</evidence>
<dbReference type="Gene3D" id="1.20.1250.20">
    <property type="entry name" value="MFS general substrate transporter like domains"/>
    <property type="match status" value="2"/>
</dbReference>
<feature type="transmembrane region" description="Helical" evidence="4">
    <location>
        <begin position="153"/>
        <end position="175"/>
    </location>
</feature>
<dbReference type="PANTHER" id="PTHR11360">
    <property type="entry name" value="MONOCARBOXYLATE TRANSPORTER"/>
    <property type="match status" value="1"/>
</dbReference>
<dbReference type="InterPro" id="IPR020846">
    <property type="entry name" value="MFS_dom"/>
</dbReference>
<keyword evidence="7" id="KW-1185">Reference proteome</keyword>
<gene>
    <name evidence="6" type="ORF">SLS62_001162</name>
</gene>
<evidence type="ECO:0000256" key="1">
    <source>
        <dbReference type="ARBA" id="ARBA00004141"/>
    </source>
</evidence>
<dbReference type="InterPro" id="IPR036259">
    <property type="entry name" value="MFS_trans_sf"/>
</dbReference>
<feature type="region of interest" description="Disordered" evidence="3">
    <location>
        <begin position="14"/>
        <end position="50"/>
    </location>
</feature>
<proteinExistence type="inferred from homology"/>
<sequence length="511" mass="52912">MLVSRCSEAAASAEKEIRVSGDDSSEQNAEKVEYTTATVPQEEEQEEKAPPEEGLVAWLQVLGSFALYFNTWGMINTFGVFQTYYAADLLSHKSQSAISWIGSTQSFFLLVVGVVSGPLYDAGHLRLLLGTGASLTALGLMLTSIATEYWQVVLAQAVCVGIGAGCLYVPSLAIIPQWFLRRKALALGLVTSGSSFGGVVYSLLFQGLQPRVGFGWAARVMGFVSLATLAVPLAVLRKRRHIHPPITSHVIAAALTTTTTTETIATTAAAAAAPAAAVVASSPGGGSSGAGGGSSSSSSSSRNVRSLLDLDAFRERPYVLYCAAMALSMLAFFAPVFYLQSYALSHGLDGRPALALHLIAILNAASVPGRIAPSFVAGRIGPAHALFLSALLTGVSVLSWIGTGAGAGTGNGNVAFAAAFGFFSGGIVALPAVVLTSFTRDLSRIGTRLGMSSVFNAVGSLVGAPIAGAIMRATGSYLGIQLFAGFLFVATALLVLALRFVITGRKLFVKA</sequence>
<evidence type="ECO:0000256" key="4">
    <source>
        <dbReference type="SAM" id="Phobius"/>
    </source>
</evidence>
<protein>
    <recommendedName>
        <fullName evidence="5">Major facilitator superfamily (MFS) profile domain-containing protein</fullName>
    </recommendedName>
</protein>
<dbReference type="PROSITE" id="PS50850">
    <property type="entry name" value="MFS"/>
    <property type="match status" value="1"/>
</dbReference>
<keyword evidence="4" id="KW-0472">Membrane</keyword>
<feature type="transmembrane region" description="Helical" evidence="4">
    <location>
        <begin position="477"/>
        <end position="502"/>
    </location>
</feature>
<accession>A0AAN9V075</accession>
<feature type="transmembrane region" description="Helical" evidence="4">
    <location>
        <begin position="414"/>
        <end position="437"/>
    </location>
</feature>
<feature type="transmembrane region" description="Helical" evidence="4">
    <location>
        <begin position="318"/>
        <end position="340"/>
    </location>
</feature>
<keyword evidence="4" id="KW-1133">Transmembrane helix</keyword>
<dbReference type="InterPro" id="IPR011701">
    <property type="entry name" value="MFS"/>
</dbReference>